<reference evidence="2 3" key="1">
    <citation type="journal article" date="2019" name="Sci. Rep.">
        <title>Orb-weaving spider Araneus ventricosus genome elucidates the spidroin gene catalogue.</title>
        <authorList>
            <person name="Kono N."/>
            <person name="Nakamura H."/>
            <person name="Ohtoshi R."/>
            <person name="Moran D.A.P."/>
            <person name="Shinohara A."/>
            <person name="Yoshida Y."/>
            <person name="Fujiwara M."/>
            <person name="Mori M."/>
            <person name="Tomita M."/>
            <person name="Arakawa K."/>
        </authorList>
    </citation>
    <scope>NUCLEOTIDE SEQUENCE [LARGE SCALE GENOMIC DNA]</scope>
</reference>
<protein>
    <submittedName>
        <fullName evidence="2">Uncharacterized protein</fullName>
    </submittedName>
</protein>
<dbReference type="Proteomes" id="UP000499080">
    <property type="component" value="Unassembled WGS sequence"/>
</dbReference>
<feature type="region of interest" description="Disordered" evidence="1">
    <location>
        <begin position="74"/>
        <end position="109"/>
    </location>
</feature>
<feature type="region of interest" description="Disordered" evidence="1">
    <location>
        <begin position="1"/>
        <end position="60"/>
    </location>
</feature>
<keyword evidence="3" id="KW-1185">Reference proteome</keyword>
<gene>
    <name evidence="2" type="ORF">AVEN_48607_1</name>
</gene>
<feature type="compositionally biased region" description="Basic and acidic residues" evidence="1">
    <location>
        <begin position="1"/>
        <end position="16"/>
    </location>
</feature>
<sequence length="155" mass="17511">MAKLHDSTRRVQDARQRTTTQDKYTEEEERREDHGNLMALVAPPTRKGEGSKCNRYTTSGPKLDKLVVHSVRQIQWSNSRQPQCPVKTTSGRTQRTSGPPRQTSYPPRQPVGNLDNQWVQPVVHPGQPVVQSRQTSYPPQGNQWSILVSCPITAT</sequence>
<name>A0A4Y2M612_ARAVE</name>
<feature type="compositionally biased region" description="Polar residues" evidence="1">
    <location>
        <begin position="74"/>
        <end position="106"/>
    </location>
</feature>
<organism evidence="2 3">
    <name type="scientific">Araneus ventricosus</name>
    <name type="common">Orbweaver spider</name>
    <name type="synonym">Epeira ventricosa</name>
    <dbReference type="NCBI Taxonomy" id="182803"/>
    <lineage>
        <taxon>Eukaryota</taxon>
        <taxon>Metazoa</taxon>
        <taxon>Ecdysozoa</taxon>
        <taxon>Arthropoda</taxon>
        <taxon>Chelicerata</taxon>
        <taxon>Arachnida</taxon>
        <taxon>Araneae</taxon>
        <taxon>Araneomorphae</taxon>
        <taxon>Entelegynae</taxon>
        <taxon>Araneoidea</taxon>
        <taxon>Araneidae</taxon>
        <taxon>Araneus</taxon>
    </lineage>
</organism>
<accession>A0A4Y2M612</accession>
<evidence type="ECO:0000313" key="3">
    <source>
        <dbReference type="Proteomes" id="UP000499080"/>
    </source>
</evidence>
<evidence type="ECO:0000313" key="2">
    <source>
        <dbReference type="EMBL" id="GBN21893.1"/>
    </source>
</evidence>
<proteinExistence type="predicted"/>
<comment type="caution">
    <text evidence="2">The sequence shown here is derived from an EMBL/GenBank/DDBJ whole genome shotgun (WGS) entry which is preliminary data.</text>
</comment>
<dbReference type="AlphaFoldDB" id="A0A4Y2M612"/>
<evidence type="ECO:0000256" key="1">
    <source>
        <dbReference type="SAM" id="MobiDB-lite"/>
    </source>
</evidence>
<dbReference type="EMBL" id="BGPR01006791">
    <property type="protein sequence ID" value="GBN21893.1"/>
    <property type="molecule type" value="Genomic_DNA"/>
</dbReference>